<gene>
    <name evidence="1" type="ORF">LPJ66_009675</name>
</gene>
<reference evidence="1" key="1">
    <citation type="submission" date="2022-07" db="EMBL/GenBank/DDBJ databases">
        <title>Phylogenomic reconstructions and comparative analyses of Kickxellomycotina fungi.</title>
        <authorList>
            <person name="Reynolds N.K."/>
            <person name="Stajich J.E."/>
            <person name="Barry K."/>
            <person name="Grigoriev I.V."/>
            <person name="Crous P."/>
            <person name="Smith M.E."/>
        </authorList>
    </citation>
    <scope>NUCLEOTIDE SEQUENCE</scope>
    <source>
        <strain evidence="1">Benny 63K</strain>
    </source>
</reference>
<dbReference type="Proteomes" id="UP001150581">
    <property type="component" value="Unassembled WGS sequence"/>
</dbReference>
<feature type="non-terminal residue" evidence="1">
    <location>
        <position position="142"/>
    </location>
</feature>
<keyword evidence="2" id="KW-1185">Reference proteome</keyword>
<sequence length="142" mass="16632">MVVLRKQRGTFWGSIREAPRDWLMHLAEDYELMDWNKISEATSWPIALALNGIFVLVSTARHLSSQSGDMDDIISTDRNYRRQKVPANVGTGSTWAGFLVFVQLFFFMLSMANAWQFFYTRRTYQMRMKEEDTSLLTSNCRR</sequence>
<comment type="caution">
    <text evidence="1">The sequence shown here is derived from an EMBL/GenBank/DDBJ whole genome shotgun (WGS) entry which is preliminary data.</text>
</comment>
<name>A0ACC1I2K7_9FUNG</name>
<dbReference type="EMBL" id="JANBPG010002282">
    <property type="protein sequence ID" value="KAJ1886345.1"/>
    <property type="molecule type" value="Genomic_DNA"/>
</dbReference>
<evidence type="ECO:0000313" key="1">
    <source>
        <dbReference type="EMBL" id="KAJ1886345.1"/>
    </source>
</evidence>
<organism evidence="1 2">
    <name type="scientific">Kickxella alabastrina</name>
    <dbReference type="NCBI Taxonomy" id="61397"/>
    <lineage>
        <taxon>Eukaryota</taxon>
        <taxon>Fungi</taxon>
        <taxon>Fungi incertae sedis</taxon>
        <taxon>Zoopagomycota</taxon>
        <taxon>Kickxellomycotina</taxon>
        <taxon>Kickxellomycetes</taxon>
        <taxon>Kickxellales</taxon>
        <taxon>Kickxellaceae</taxon>
        <taxon>Kickxella</taxon>
    </lineage>
</organism>
<protein>
    <submittedName>
        <fullName evidence="1">Uncharacterized protein</fullName>
    </submittedName>
</protein>
<proteinExistence type="predicted"/>
<evidence type="ECO:0000313" key="2">
    <source>
        <dbReference type="Proteomes" id="UP001150581"/>
    </source>
</evidence>
<accession>A0ACC1I2K7</accession>